<proteinExistence type="predicted"/>
<comment type="caution">
    <text evidence="1">The sequence shown here is derived from an EMBL/GenBank/DDBJ whole genome shotgun (WGS) entry which is preliminary data.</text>
</comment>
<dbReference type="EMBL" id="JAAKZY010000488">
    <property type="protein sequence ID" value="NGO15662.1"/>
    <property type="molecule type" value="Genomic_DNA"/>
</dbReference>
<organism evidence="1 2">
    <name type="scientific">Streptomyces scabichelini</name>
    <dbReference type="NCBI Taxonomy" id="2711217"/>
    <lineage>
        <taxon>Bacteria</taxon>
        <taxon>Bacillati</taxon>
        <taxon>Actinomycetota</taxon>
        <taxon>Actinomycetes</taxon>
        <taxon>Kitasatosporales</taxon>
        <taxon>Streptomycetaceae</taxon>
        <taxon>Streptomyces</taxon>
    </lineage>
</organism>
<evidence type="ECO:0000313" key="2">
    <source>
        <dbReference type="Proteomes" id="UP000472335"/>
    </source>
</evidence>
<accession>A0A6G4VNA5</accession>
<dbReference type="Proteomes" id="UP000472335">
    <property type="component" value="Unassembled WGS sequence"/>
</dbReference>
<gene>
    <name evidence="1" type="ORF">G5C60_50860</name>
</gene>
<sequence>WETAAGAPPGAVAHATGANAYGEYSATPYLRLPAHPGRAQLLVTLVVLSADPERPCDPQALRAEANARVTPGGGVLIRFPDGAEEEVPAAAGIG</sequence>
<feature type="non-terminal residue" evidence="1">
    <location>
        <position position="1"/>
    </location>
</feature>
<dbReference type="AlphaFoldDB" id="A0A6G4VNA5"/>
<name>A0A6G4VNA5_9ACTN</name>
<protein>
    <submittedName>
        <fullName evidence="1">Uncharacterized protein</fullName>
    </submittedName>
</protein>
<reference evidence="1 2" key="1">
    <citation type="submission" date="2020-02" db="EMBL/GenBank/DDBJ databases">
        <title>Whole-genome analyses of novel actinobacteria.</title>
        <authorList>
            <person name="Sahin N."/>
            <person name="Gencbay T."/>
        </authorList>
    </citation>
    <scope>NUCLEOTIDE SEQUENCE [LARGE SCALE GENOMIC DNA]</scope>
    <source>
        <strain evidence="1 2">HC44</strain>
    </source>
</reference>
<keyword evidence="2" id="KW-1185">Reference proteome</keyword>
<evidence type="ECO:0000313" key="1">
    <source>
        <dbReference type="EMBL" id="NGO15662.1"/>
    </source>
</evidence>